<dbReference type="AlphaFoldDB" id="A0AAW7Y720"/>
<evidence type="ECO:0000313" key="2">
    <source>
        <dbReference type="EMBL" id="MDO6544431.1"/>
    </source>
</evidence>
<keyword evidence="1" id="KW-0732">Signal</keyword>
<organism evidence="2 3">
    <name type="scientific">Photobacterium sanguinicancri</name>
    <dbReference type="NCBI Taxonomy" id="875932"/>
    <lineage>
        <taxon>Bacteria</taxon>
        <taxon>Pseudomonadati</taxon>
        <taxon>Pseudomonadota</taxon>
        <taxon>Gammaproteobacteria</taxon>
        <taxon>Vibrionales</taxon>
        <taxon>Vibrionaceae</taxon>
        <taxon>Photobacterium</taxon>
    </lineage>
</organism>
<gene>
    <name evidence="2" type="ORF">Q4568_17980</name>
</gene>
<feature type="signal peptide" evidence="1">
    <location>
        <begin position="1"/>
        <end position="21"/>
    </location>
</feature>
<accession>A0AAW7Y720</accession>
<sequence length="108" mass="11827">MVKGIFIISLGLGMLTNNVHANQDPTAPLGWQAPAKKHTSTRARLPQLQSILCDEQSTCTAILNNTVVSVGGRVSGYTLSSIQDESVTIRRGNKQWRLDMFAENIKTD</sequence>
<dbReference type="Proteomes" id="UP001170624">
    <property type="component" value="Unassembled WGS sequence"/>
</dbReference>
<evidence type="ECO:0000313" key="3">
    <source>
        <dbReference type="Proteomes" id="UP001170624"/>
    </source>
</evidence>
<dbReference type="EMBL" id="JAUOPU010000024">
    <property type="protein sequence ID" value="MDO6544431.1"/>
    <property type="molecule type" value="Genomic_DNA"/>
</dbReference>
<reference evidence="2" key="1">
    <citation type="submission" date="2023-07" db="EMBL/GenBank/DDBJ databases">
        <title>Genome content predicts the carbon catabolic preferences of heterotrophic bacteria.</title>
        <authorList>
            <person name="Gralka M."/>
        </authorList>
    </citation>
    <scope>NUCLEOTIDE SEQUENCE</scope>
    <source>
        <strain evidence="2">G2M05</strain>
    </source>
</reference>
<evidence type="ECO:0000256" key="1">
    <source>
        <dbReference type="SAM" id="SignalP"/>
    </source>
</evidence>
<proteinExistence type="predicted"/>
<feature type="chain" id="PRO_5043970110" evidence="1">
    <location>
        <begin position="22"/>
        <end position="108"/>
    </location>
</feature>
<comment type="caution">
    <text evidence="2">The sequence shown here is derived from an EMBL/GenBank/DDBJ whole genome shotgun (WGS) entry which is preliminary data.</text>
</comment>
<protein>
    <submittedName>
        <fullName evidence="2">MSHA biogenesis protein MshK</fullName>
    </submittedName>
</protein>
<name>A0AAW7Y720_9GAMM</name>